<feature type="domain" description="Ketoreductase" evidence="3">
    <location>
        <begin position="2"/>
        <end position="192"/>
    </location>
</feature>
<evidence type="ECO:0000313" key="5">
    <source>
        <dbReference type="Proteomes" id="UP001501475"/>
    </source>
</evidence>
<keyword evidence="5" id="KW-1185">Reference proteome</keyword>
<dbReference type="RefSeq" id="WP_344062817.1">
    <property type="nucleotide sequence ID" value="NZ_BAAAPN010000024.1"/>
</dbReference>
<dbReference type="Gene3D" id="3.40.50.720">
    <property type="entry name" value="NAD(P)-binding Rossmann-like Domain"/>
    <property type="match status" value="1"/>
</dbReference>
<dbReference type="NCBIfam" id="NF006099">
    <property type="entry name" value="PRK08251.1"/>
    <property type="match status" value="1"/>
</dbReference>
<proteinExistence type="inferred from homology"/>
<comment type="similarity">
    <text evidence="1">Belongs to the short-chain dehydrogenases/reductases (SDR) family.</text>
</comment>
<comment type="caution">
    <text evidence="4">The sequence shown here is derived from an EMBL/GenBank/DDBJ whole genome shotgun (WGS) entry which is preliminary data.</text>
</comment>
<evidence type="ECO:0000259" key="3">
    <source>
        <dbReference type="SMART" id="SM00822"/>
    </source>
</evidence>
<reference evidence="5" key="1">
    <citation type="journal article" date="2019" name="Int. J. Syst. Evol. Microbiol.">
        <title>The Global Catalogue of Microorganisms (GCM) 10K type strain sequencing project: providing services to taxonomists for standard genome sequencing and annotation.</title>
        <authorList>
            <consortium name="The Broad Institute Genomics Platform"/>
            <consortium name="The Broad Institute Genome Sequencing Center for Infectious Disease"/>
            <person name="Wu L."/>
            <person name="Ma J."/>
        </authorList>
    </citation>
    <scope>NUCLEOTIDE SEQUENCE [LARGE SCALE GENOMIC DNA]</scope>
    <source>
        <strain evidence="5">JCM 15591</strain>
    </source>
</reference>
<evidence type="ECO:0000313" key="4">
    <source>
        <dbReference type="EMBL" id="GAA1751159.1"/>
    </source>
</evidence>
<dbReference type="InterPro" id="IPR036291">
    <property type="entry name" value="NAD(P)-bd_dom_sf"/>
</dbReference>
<dbReference type="Pfam" id="PF00106">
    <property type="entry name" value="adh_short"/>
    <property type="match status" value="1"/>
</dbReference>
<evidence type="ECO:0000256" key="1">
    <source>
        <dbReference type="ARBA" id="ARBA00006484"/>
    </source>
</evidence>
<dbReference type="PANTHER" id="PTHR44196:SF1">
    <property type="entry name" value="DEHYDROGENASE_REDUCTASE SDR FAMILY MEMBER 7B"/>
    <property type="match status" value="1"/>
</dbReference>
<evidence type="ECO:0000256" key="2">
    <source>
        <dbReference type="ARBA" id="ARBA00023002"/>
    </source>
</evidence>
<dbReference type="EMBL" id="BAAAPN010000024">
    <property type="protein sequence ID" value="GAA1751159.1"/>
    <property type="molecule type" value="Genomic_DNA"/>
</dbReference>
<dbReference type="PRINTS" id="PR00081">
    <property type="entry name" value="GDHRDH"/>
</dbReference>
<gene>
    <name evidence="4" type="ORF">GCM10009810_09390</name>
</gene>
<dbReference type="Proteomes" id="UP001501475">
    <property type="component" value="Unassembled WGS sequence"/>
</dbReference>
<name>A0ABP4WC43_9MICO</name>
<accession>A0ABP4WC43</accession>
<protein>
    <submittedName>
        <fullName evidence="4">SDR family oxidoreductase</fullName>
    </submittedName>
</protein>
<dbReference type="SMART" id="SM00822">
    <property type="entry name" value="PKS_KR"/>
    <property type="match status" value="1"/>
</dbReference>
<dbReference type="InterPro" id="IPR002347">
    <property type="entry name" value="SDR_fam"/>
</dbReference>
<dbReference type="SUPFAM" id="SSF51735">
    <property type="entry name" value="NAD(P)-binding Rossmann-fold domains"/>
    <property type="match status" value="1"/>
</dbReference>
<dbReference type="PANTHER" id="PTHR44196">
    <property type="entry name" value="DEHYDROGENASE/REDUCTASE SDR FAMILY MEMBER 7B"/>
    <property type="match status" value="1"/>
</dbReference>
<sequence>MSVTLITGASSGIGAELARQLAAAGEDLALCARRTDRLDDLRTEILAAQPGRRVEVRALDVTDDAAVFAVFRAFAADFGTIDRVVVNAGLGKGAPVGTGRFDANRATAYTNVIGALAQTEAATELFRAQKRGHLVLISSMSAMRGMPKKVTVYAATKAFVAHLGEGIRGELLGEPGLDIDVSVILPGYIRSEMNDKVKKPMPFMVDTVTGTRAIAAAIQARKPYARVPAWPWRPMGTAMRHLPLKVVRRLT</sequence>
<organism evidence="4 5">
    <name type="scientific">Nostocoides vanveenii</name>
    <dbReference type="NCBI Taxonomy" id="330835"/>
    <lineage>
        <taxon>Bacteria</taxon>
        <taxon>Bacillati</taxon>
        <taxon>Actinomycetota</taxon>
        <taxon>Actinomycetes</taxon>
        <taxon>Micrococcales</taxon>
        <taxon>Intrasporangiaceae</taxon>
        <taxon>Nostocoides</taxon>
    </lineage>
</organism>
<dbReference type="InterPro" id="IPR057326">
    <property type="entry name" value="KR_dom"/>
</dbReference>
<keyword evidence="2" id="KW-0560">Oxidoreductase</keyword>